<keyword evidence="5" id="KW-1185">Reference proteome</keyword>
<gene>
    <name evidence="4" type="ORF">ABE960_00620</name>
</gene>
<feature type="transmembrane region" description="Helical" evidence="3">
    <location>
        <begin position="92"/>
        <end position="116"/>
    </location>
</feature>
<feature type="transmembrane region" description="Helical" evidence="3">
    <location>
        <begin position="57"/>
        <end position="80"/>
    </location>
</feature>
<dbReference type="SUPFAM" id="SSF58113">
    <property type="entry name" value="Apolipoprotein A-I"/>
    <property type="match status" value="1"/>
</dbReference>
<feature type="transmembrane region" description="Helical" evidence="3">
    <location>
        <begin position="20"/>
        <end position="45"/>
    </location>
</feature>
<feature type="compositionally biased region" description="Polar residues" evidence="2">
    <location>
        <begin position="467"/>
        <end position="477"/>
    </location>
</feature>
<keyword evidence="1" id="KW-0175">Coiled coil</keyword>
<evidence type="ECO:0008006" key="6">
    <source>
        <dbReference type="Google" id="ProtNLM"/>
    </source>
</evidence>
<feature type="region of interest" description="Disordered" evidence="2">
    <location>
        <begin position="465"/>
        <end position="484"/>
    </location>
</feature>
<dbReference type="Gene3D" id="1.20.120.20">
    <property type="entry name" value="Apolipoprotein"/>
    <property type="match status" value="1"/>
</dbReference>
<sequence>MDFFTALLRGPSGLETYLSAADAGAVTSIFFGLIAGFFAIALVCYKTDKLRSLTHYTPNLLTSLGMLGTFVGIVIGLLHFDTDNIDGSISLLLGGLQTAFMTSLFGMAMTIAYKVITGLPWVQPKANFASGPDEIGPEHIHQLLQEQNENIASLHQAIAGDDSDTLTGQIRLLRQHQDDNHKALAKETSRQADAAESLGQTAEIQRERFDTFTRELSTQMNDFAEMMSKSATEQVINALKEVIQDFNNQLTEQFGENFKALDASVKSLVEWQENYRQQLGEMRDQYAQGVTAIAQTEASVAAISDKATAIPETMSGLETLLTATQRQLDDLESHLGAFKDMRDRAVEAVPEIRRQVEETVTEINQAAQSAAQELMTGSASMKDELLQGSANINKEMIEGASGLNDRYNRVHESLQGTSDHLSDQSDKIAKNLEDAYKDLNTRIADMTTHLTHHSEQLTKTLGEAGEETQSQLRQAHGQSRELLESVQSQHRQALEAASERYQRELSAAQQQLNGVLKEVVQSTGKSVSDQVGALDQGMQEELSRSLTQMGNQLAQITGRFTQDYQQLTNEMHKVVQSGNNGSYS</sequence>
<evidence type="ECO:0000256" key="1">
    <source>
        <dbReference type="SAM" id="Coils"/>
    </source>
</evidence>
<evidence type="ECO:0000256" key="3">
    <source>
        <dbReference type="SAM" id="Phobius"/>
    </source>
</evidence>
<evidence type="ECO:0000313" key="4">
    <source>
        <dbReference type="EMBL" id="MEQ6916030.1"/>
    </source>
</evidence>
<organism evidence="4 5">
    <name type="scientific">Halomonas aquatica</name>
    <dbReference type="NCBI Taxonomy" id="3151123"/>
    <lineage>
        <taxon>Bacteria</taxon>
        <taxon>Pseudomonadati</taxon>
        <taxon>Pseudomonadota</taxon>
        <taxon>Gammaproteobacteria</taxon>
        <taxon>Oceanospirillales</taxon>
        <taxon>Halomonadaceae</taxon>
        <taxon>Halomonas</taxon>
    </lineage>
</organism>
<comment type="caution">
    <text evidence="4">The sequence shown here is derived from an EMBL/GenBank/DDBJ whole genome shotgun (WGS) entry which is preliminary data.</text>
</comment>
<evidence type="ECO:0000256" key="2">
    <source>
        <dbReference type="SAM" id="MobiDB-lite"/>
    </source>
</evidence>
<dbReference type="RefSeq" id="WP_349760282.1">
    <property type="nucleotide sequence ID" value="NZ_JBEGCJ010000001.1"/>
</dbReference>
<dbReference type="Gene3D" id="1.20.5.1230">
    <property type="entry name" value="Apolipoprotein A-I"/>
    <property type="match status" value="1"/>
</dbReference>
<name>A0ABV1NBB8_9GAMM</name>
<reference evidence="4 5" key="1">
    <citation type="submission" date="2024-05" db="EMBL/GenBank/DDBJ databases">
        <title>Halomonas sp. SSM6 16S ribosomal RNA gene Genome sequencing and assembly.</title>
        <authorList>
            <person name="Yook S."/>
        </authorList>
    </citation>
    <scope>NUCLEOTIDE SEQUENCE [LARGE SCALE GENOMIC DNA]</scope>
    <source>
        <strain evidence="4 5">SSM6</strain>
    </source>
</reference>
<feature type="coiled-coil region" evidence="1">
    <location>
        <begin position="491"/>
        <end position="518"/>
    </location>
</feature>
<keyword evidence="3" id="KW-1133">Transmembrane helix</keyword>
<protein>
    <recommendedName>
        <fullName evidence="6">MotA/TolQ/ExbB proton channel domain-containing protein</fullName>
    </recommendedName>
</protein>
<keyword evidence="3" id="KW-0812">Transmembrane</keyword>
<evidence type="ECO:0000313" key="5">
    <source>
        <dbReference type="Proteomes" id="UP001442468"/>
    </source>
</evidence>
<feature type="coiled-coil region" evidence="1">
    <location>
        <begin position="314"/>
        <end position="373"/>
    </location>
</feature>
<accession>A0ABV1NBB8</accession>
<keyword evidence="3" id="KW-0472">Membrane</keyword>
<dbReference type="EMBL" id="JBEGCJ010000001">
    <property type="protein sequence ID" value="MEQ6916030.1"/>
    <property type="molecule type" value="Genomic_DNA"/>
</dbReference>
<dbReference type="Proteomes" id="UP001442468">
    <property type="component" value="Unassembled WGS sequence"/>
</dbReference>
<proteinExistence type="predicted"/>